<evidence type="ECO:0000256" key="9">
    <source>
        <dbReference type="ARBA" id="ARBA00023012"/>
    </source>
</evidence>
<evidence type="ECO:0000256" key="4">
    <source>
        <dbReference type="ARBA" id="ARBA00022553"/>
    </source>
</evidence>
<dbReference type="InterPro" id="IPR036097">
    <property type="entry name" value="HisK_dim/P_sf"/>
</dbReference>
<feature type="transmembrane region" description="Helical" evidence="10">
    <location>
        <begin position="146"/>
        <end position="165"/>
    </location>
</feature>
<dbReference type="OrthoDB" id="9809766at2"/>
<protein>
    <recommendedName>
        <fullName evidence="3">histidine kinase</fullName>
        <ecNumber evidence="3">2.7.13.3</ecNumber>
    </recommendedName>
</protein>
<dbReference type="InterPro" id="IPR050428">
    <property type="entry name" value="TCS_sensor_his_kinase"/>
</dbReference>
<reference evidence="13 14" key="1">
    <citation type="submission" date="2015-12" db="EMBL/GenBank/DDBJ databases">
        <title>Genome sequence of the marine Rhodobacteraceae strain O3.65, Candidatus Tritonibacter horizontis.</title>
        <authorList>
            <person name="Poehlein A."/>
            <person name="Giebel H.A."/>
            <person name="Voget S."/>
            <person name="Brinkhoff T."/>
        </authorList>
    </citation>
    <scope>NUCLEOTIDE SEQUENCE [LARGE SCALE GENOMIC DNA]</scope>
    <source>
        <strain evidence="13 14">O3.65</strain>
    </source>
</reference>
<dbReference type="GO" id="GO:0016020">
    <property type="term" value="C:membrane"/>
    <property type="evidence" value="ECO:0007669"/>
    <property type="project" value="UniProtKB-SubCell"/>
</dbReference>
<keyword evidence="9" id="KW-0902">Two-component regulatory system</keyword>
<dbReference type="Gene3D" id="1.10.287.130">
    <property type="match status" value="1"/>
</dbReference>
<evidence type="ECO:0000256" key="6">
    <source>
        <dbReference type="ARBA" id="ARBA00022692"/>
    </source>
</evidence>
<evidence type="ECO:0000256" key="1">
    <source>
        <dbReference type="ARBA" id="ARBA00000085"/>
    </source>
</evidence>
<keyword evidence="14" id="KW-1185">Reference proteome</keyword>
<evidence type="ECO:0000256" key="8">
    <source>
        <dbReference type="ARBA" id="ARBA00022989"/>
    </source>
</evidence>
<dbReference type="Pfam" id="PF02518">
    <property type="entry name" value="HATPase_c"/>
    <property type="match status" value="1"/>
</dbReference>
<proteinExistence type="predicted"/>
<dbReference type="SUPFAM" id="SSF55874">
    <property type="entry name" value="ATPase domain of HSP90 chaperone/DNA topoisomerase II/histidine kinase"/>
    <property type="match status" value="1"/>
</dbReference>
<dbReference type="AlphaFoldDB" id="A0A132BS61"/>
<dbReference type="InterPro" id="IPR003594">
    <property type="entry name" value="HATPase_dom"/>
</dbReference>
<dbReference type="InterPro" id="IPR003661">
    <property type="entry name" value="HisK_dim/P_dom"/>
</dbReference>
<keyword evidence="8 10" id="KW-1133">Transmembrane helix</keyword>
<keyword evidence="7" id="KW-0418">Kinase</keyword>
<dbReference type="InterPro" id="IPR036890">
    <property type="entry name" value="HATPase_C_sf"/>
</dbReference>
<dbReference type="CDD" id="cd00082">
    <property type="entry name" value="HisKA"/>
    <property type="match status" value="1"/>
</dbReference>
<dbReference type="Pfam" id="PF00512">
    <property type="entry name" value="HisKA"/>
    <property type="match status" value="1"/>
</dbReference>
<feature type="domain" description="HAMP" evidence="12">
    <location>
        <begin position="170"/>
        <end position="221"/>
    </location>
</feature>
<evidence type="ECO:0000259" key="11">
    <source>
        <dbReference type="PROSITE" id="PS50109"/>
    </source>
</evidence>
<feature type="transmembrane region" description="Helical" evidence="10">
    <location>
        <begin position="12"/>
        <end position="32"/>
    </location>
</feature>
<comment type="catalytic activity">
    <reaction evidence="1">
        <text>ATP + protein L-histidine = ADP + protein N-phospho-L-histidine.</text>
        <dbReference type="EC" id="2.7.13.3"/>
    </reaction>
</comment>
<dbReference type="SMART" id="SM00387">
    <property type="entry name" value="HATPase_c"/>
    <property type="match status" value="1"/>
</dbReference>
<dbReference type="RefSeq" id="WP_068247925.1">
    <property type="nucleotide sequence ID" value="NZ_LPUY01000103.1"/>
</dbReference>
<evidence type="ECO:0000313" key="14">
    <source>
        <dbReference type="Proteomes" id="UP000068382"/>
    </source>
</evidence>
<evidence type="ECO:0000256" key="7">
    <source>
        <dbReference type="ARBA" id="ARBA00022777"/>
    </source>
</evidence>
<evidence type="ECO:0000259" key="12">
    <source>
        <dbReference type="PROSITE" id="PS50885"/>
    </source>
</evidence>
<accession>A0A132BS61</accession>
<comment type="caution">
    <text evidence="13">The sequence shown here is derived from an EMBL/GenBank/DDBJ whole genome shotgun (WGS) entry which is preliminary data.</text>
</comment>
<dbReference type="PROSITE" id="PS50885">
    <property type="entry name" value="HAMP"/>
    <property type="match status" value="1"/>
</dbReference>
<keyword evidence="10" id="KW-0472">Membrane</keyword>
<keyword evidence="5 13" id="KW-0808">Transferase</keyword>
<keyword evidence="6 10" id="KW-0812">Transmembrane</keyword>
<gene>
    <name evidence="13" type="primary">rssA_2</name>
    <name evidence="13" type="ORF">TRIHO_39710</name>
</gene>
<dbReference type="SMART" id="SM00388">
    <property type="entry name" value="HisKA"/>
    <property type="match status" value="1"/>
</dbReference>
<dbReference type="SUPFAM" id="SSF47384">
    <property type="entry name" value="Homodimeric domain of signal transducing histidine kinase"/>
    <property type="match status" value="1"/>
</dbReference>
<evidence type="ECO:0000256" key="3">
    <source>
        <dbReference type="ARBA" id="ARBA00012438"/>
    </source>
</evidence>
<evidence type="ECO:0000256" key="5">
    <source>
        <dbReference type="ARBA" id="ARBA00022679"/>
    </source>
</evidence>
<dbReference type="PANTHER" id="PTHR45436:SF5">
    <property type="entry name" value="SENSOR HISTIDINE KINASE TRCS"/>
    <property type="match status" value="1"/>
</dbReference>
<feature type="domain" description="Histidine kinase" evidence="11">
    <location>
        <begin position="229"/>
        <end position="443"/>
    </location>
</feature>
<dbReference type="InterPro" id="IPR003660">
    <property type="entry name" value="HAMP_dom"/>
</dbReference>
<dbReference type="CDD" id="cd00075">
    <property type="entry name" value="HATPase"/>
    <property type="match status" value="1"/>
</dbReference>
<organism evidence="13 14">
    <name type="scientific">Tritonibacter horizontis</name>
    <dbReference type="NCBI Taxonomy" id="1768241"/>
    <lineage>
        <taxon>Bacteria</taxon>
        <taxon>Pseudomonadati</taxon>
        <taxon>Pseudomonadota</taxon>
        <taxon>Alphaproteobacteria</taxon>
        <taxon>Rhodobacterales</taxon>
        <taxon>Paracoccaceae</taxon>
        <taxon>Tritonibacter</taxon>
    </lineage>
</organism>
<dbReference type="EC" id="2.7.13.3" evidence="3"/>
<dbReference type="GO" id="GO:0000155">
    <property type="term" value="F:phosphorelay sensor kinase activity"/>
    <property type="evidence" value="ECO:0007669"/>
    <property type="project" value="InterPro"/>
</dbReference>
<dbReference type="Gene3D" id="3.30.565.10">
    <property type="entry name" value="Histidine kinase-like ATPase, C-terminal domain"/>
    <property type="match status" value="1"/>
</dbReference>
<dbReference type="Proteomes" id="UP000068382">
    <property type="component" value="Unassembled WGS sequence"/>
</dbReference>
<comment type="subcellular location">
    <subcellularLocation>
        <location evidence="2">Membrane</location>
    </subcellularLocation>
</comment>
<evidence type="ECO:0000313" key="13">
    <source>
        <dbReference type="EMBL" id="KUP91193.1"/>
    </source>
</evidence>
<sequence length="464" mass="50742">MKTIQQTVFLRVLAATASCSISLCIVVFLMVAQEFRSELQSQSRHAADLILTLARTAAPSTFSNLHQDPPQAGEQNREYVLFIHDGAQVTYASWSAEPPDLSTLSGDRIVVEGRTYLMERQHDPKTNAVVAVGVLKQETYLASLEIVGYTVVVFLLVMGGMLWLIRRSIHVGLRPIHRLARAVSERHSTRLDPIELSVPSELRPIADATNTFLGDLRRTLLREREFISNAAHELRTPLTGIIAQIDAVPVQDVSEGVKAQLDKIRSSALRSARQVGQLLDLAFAESQADTATHPVDLREVLKDVLIERAPAALQKELDVELIADTPVMVLLPETSLQIVFQNLIGNAINYCARPGRILVQCETSKNGVIVTISDNGPGLSSSEIALLTKRHNRGKPSLTADRGHGLGLSIVSELCLAMDLQLSFSQSKELGGLAVCVHMPLMDDPARPENAFSIRPGLRCPETG</sequence>
<dbReference type="PANTHER" id="PTHR45436">
    <property type="entry name" value="SENSOR HISTIDINE KINASE YKOH"/>
    <property type="match status" value="1"/>
</dbReference>
<dbReference type="PROSITE" id="PS50109">
    <property type="entry name" value="HIS_KIN"/>
    <property type="match status" value="1"/>
</dbReference>
<dbReference type="EMBL" id="LPUY01000103">
    <property type="protein sequence ID" value="KUP91193.1"/>
    <property type="molecule type" value="Genomic_DNA"/>
</dbReference>
<evidence type="ECO:0000256" key="10">
    <source>
        <dbReference type="SAM" id="Phobius"/>
    </source>
</evidence>
<name>A0A132BS61_9RHOB</name>
<keyword evidence="4" id="KW-0597">Phosphoprotein</keyword>
<evidence type="ECO:0000256" key="2">
    <source>
        <dbReference type="ARBA" id="ARBA00004370"/>
    </source>
</evidence>
<dbReference type="InterPro" id="IPR005467">
    <property type="entry name" value="His_kinase_dom"/>
</dbReference>